<dbReference type="OrthoDB" id="7875085at2"/>
<dbReference type="EMBL" id="LFTY01000002">
    <property type="protein sequence ID" value="KMW56276.1"/>
    <property type="molecule type" value="Genomic_DNA"/>
</dbReference>
<accession>A0A0J9E016</accession>
<protein>
    <submittedName>
        <fullName evidence="3">Uncharacterized protein</fullName>
    </submittedName>
</protein>
<keyword evidence="2" id="KW-0732">Signal</keyword>
<feature type="signal peptide" evidence="2">
    <location>
        <begin position="1"/>
        <end position="21"/>
    </location>
</feature>
<reference evidence="3 4" key="1">
    <citation type="submission" date="2015-06" db="EMBL/GenBank/DDBJ databases">
        <title>Draft genome sequence of an Alphaproteobacteria species associated to the Mediterranean sponge Oscarella lobularis.</title>
        <authorList>
            <person name="Jourda C."/>
            <person name="Santini S."/>
            <person name="Claverie J.-M."/>
        </authorList>
    </citation>
    <scope>NUCLEOTIDE SEQUENCE [LARGE SCALE GENOMIC DNA]</scope>
    <source>
        <strain evidence="3">IGS</strain>
    </source>
</reference>
<feature type="chain" id="PRO_5005318256" evidence="2">
    <location>
        <begin position="22"/>
        <end position="94"/>
    </location>
</feature>
<evidence type="ECO:0000256" key="2">
    <source>
        <dbReference type="SAM" id="SignalP"/>
    </source>
</evidence>
<gene>
    <name evidence="3" type="ORF">AIOL_001228</name>
</gene>
<dbReference type="Proteomes" id="UP000037178">
    <property type="component" value="Unassembled WGS sequence"/>
</dbReference>
<evidence type="ECO:0000313" key="4">
    <source>
        <dbReference type="Proteomes" id="UP000037178"/>
    </source>
</evidence>
<dbReference type="AlphaFoldDB" id="A0A0J9E016"/>
<dbReference type="RefSeq" id="WP_053101203.1">
    <property type="nucleotide sequence ID" value="NZ_LFTY01000002.1"/>
</dbReference>
<evidence type="ECO:0000313" key="3">
    <source>
        <dbReference type="EMBL" id="KMW56276.1"/>
    </source>
</evidence>
<name>A0A0J9E016_9RHOB</name>
<keyword evidence="4" id="KW-1185">Reference proteome</keyword>
<dbReference type="STRING" id="1675527.AIOL_001228"/>
<comment type="caution">
    <text evidence="3">The sequence shown here is derived from an EMBL/GenBank/DDBJ whole genome shotgun (WGS) entry which is preliminary data.</text>
</comment>
<evidence type="ECO:0000256" key="1">
    <source>
        <dbReference type="SAM" id="MobiDB-lite"/>
    </source>
</evidence>
<organism evidence="3 4">
    <name type="scientific">Candidatus Rhodobacter oscarellae</name>
    <dbReference type="NCBI Taxonomy" id="1675527"/>
    <lineage>
        <taxon>Bacteria</taxon>
        <taxon>Pseudomonadati</taxon>
        <taxon>Pseudomonadota</taxon>
        <taxon>Alphaproteobacteria</taxon>
        <taxon>Rhodobacterales</taxon>
        <taxon>Rhodobacter group</taxon>
        <taxon>Rhodobacter</taxon>
    </lineage>
</organism>
<proteinExistence type="predicted"/>
<feature type="region of interest" description="Disordered" evidence="1">
    <location>
        <begin position="69"/>
        <end position="94"/>
    </location>
</feature>
<sequence length="94" mass="9984">MRILFSAALMGAVSFAAPALAWNETQPATDNMLVYAYKTKHNYCPTGLQPVVVGGVICCGTPNGHYESHSASSHHRAHSSHASPGTVVVYEKGQ</sequence>
<dbReference type="PATRIC" id="fig|1675527.3.peg.1310"/>